<organism evidence="3 4">
    <name type="scientific">Botrimarina hoheduenensis</name>
    <dbReference type="NCBI Taxonomy" id="2528000"/>
    <lineage>
        <taxon>Bacteria</taxon>
        <taxon>Pseudomonadati</taxon>
        <taxon>Planctomycetota</taxon>
        <taxon>Planctomycetia</taxon>
        <taxon>Pirellulales</taxon>
        <taxon>Lacipirellulaceae</taxon>
        <taxon>Botrimarina</taxon>
    </lineage>
</organism>
<feature type="compositionally biased region" description="Low complexity" evidence="1">
    <location>
        <begin position="60"/>
        <end position="73"/>
    </location>
</feature>
<dbReference type="EMBL" id="SJPH01000009">
    <property type="protein sequence ID" value="TWT41333.1"/>
    <property type="molecule type" value="Genomic_DNA"/>
</dbReference>
<name>A0A5C5VTA6_9BACT</name>
<evidence type="ECO:0000256" key="1">
    <source>
        <dbReference type="SAM" id="MobiDB-lite"/>
    </source>
</evidence>
<dbReference type="AlphaFoldDB" id="A0A5C5VTA6"/>
<accession>A0A5C5VTA6</accession>
<feature type="signal peptide" evidence="2">
    <location>
        <begin position="1"/>
        <end position="23"/>
    </location>
</feature>
<feature type="chain" id="PRO_5023045939" description="PEP-CTERM protein-sorting domain-containing protein" evidence="2">
    <location>
        <begin position="24"/>
        <end position="411"/>
    </location>
</feature>
<dbReference type="Proteomes" id="UP000318995">
    <property type="component" value="Unassembled WGS sequence"/>
</dbReference>
<sequence length="411" mass="43796" precursor="true">MTYPKLVWLAPTLLLVLAAPSHGVETPLGSAWMLNEGAGPGGENTAQLSGNSADGYSFLGEGTTGNQPGTTNPDTRTRAKVFNDFSTVDLSAVGSTLTMSYDILWMGTERPSNESQDWRFGFVSMSGNGGRGVTLGANFDIGNLAGTTYYEFFADPEVNPTSTDSGVPAGDMDFAFTGTNNSGNIPDFATDQARIAQSQNDPFNLGLGPFDGDYNDDQTVDAADYTVWRDNNPSSETLPNDPSPGTVDGSDYTTWVNNFGQRDTEDIVAFNDTTDTHRVTLTLTRINDGVADGYDLEMTWTNLDQIVDGVNPTITHTATIKENDSFTDGDPLAAAARVAAVTEWDRLGFFINADLNRSPTPDEPWQYVISNASVETTGVISSTGSAVPEPTAAVITIGVLGAVGGCRRPRR</sequence>
<dbReference type="RefSeq" id="WP_146575257.1">
    <property type="nucleotide sequence ID" value="NZ_SJPH01000009.1"/>
</dbReference>
<keyword evidence="4" id="KW-1185">Reference proteome</keyword>
<proteinExistence type="predicted"/>
<feature type="region of interest" description="Disordered" evidence="1">
    <location>
        <begin position="39"/>
        <end position="74"/>
    </location>
</feature>
<protein>
    <recommendedName>
        <fullName evidence="5">PEP-CTERM protein-sorting domain-containing protein</fullName>
    </recommendedName>
</protein>
<evidence type="ECO:0000313" key="4">
    <source>
        <dbReference type="Proteomes" id="UP000318995"/>
    </source>
</evidence>
<dbReference type="OrthoDB" id="8198236at2"/>
<gene>
    <name evidence="3" type="ORF">Pla111_30470</name>
</gene>
<keyword evidence="2" id="KW-0732">Signal</keyword>
<evidence type="ECO:0008006" key="5">
    <source>
        <dbReference type="Google" id="ProtNLM"/>
    </source>
</evidence>
<comment type="caution">
    <text evidence="3">The sequence shown here is derived from an EMBL/GenBank/DDBJ whole genome shotgun (WGS) entry which is preliminary data.</text>
</comment>
<evidence type="ECO:0000256" key="2">
    <source>
        <dbReference type="SAM" id="SignalP"/>
    </source>
</evidence>
<evidence type="ECO:0000313" key="3">
    <source>
        <dbReference type="EMBL" id="TWT41333.1"/>
    </source>
</evidence>
<reference evidence="3 4" key="1">
    <citation type="submission" date="2019-02" db="EMBL/GenBank/DDBJ databases">
        <title>Deep-cultivation of Planctomycetes and their phenomic and genomic characterization uncovers novel biology.</title>
        <authorList>
            <person name="Wiegand S."/>
            <person name="Jogler M."/>
            <person name="Boedeker C."/>
            <person name="Pinto D."/>
            <person name="Vollmers J."/>
            <person name="Rivas-Marin E."/>
            <person name="Kohn T."/>
            <person name="Peeters S.H."/>
            <person name="Heuer A."/>
            <person name="Rast P."/>
            <person name="Oberbeckmann S."/>
            <person name="Bunk B."/>
            <person name="Jeske O."/>
            <person name="Meyerdierks A."/>
            <person name="Storesund J.E."/>
            <person name="Kallscheuer N."/>
            <person name="Luecker S."/>
            <person name="Lage O.M."/>
            <person name="Pohl T."/>
            <person name="Merkel B.J."/>
            <person name="Hornburger P."/>
            <person name="Mueller R.-W."/>
            <person name="Bruemmer F."/>
            <person name="Labrenz M."/>
            <person name="Spormann A.M."/>
            <person name="Op Den Camp H."/>
            <person name="Overmann J."/>
            <person name="Amann R."/>
            <person name="Jetten M.S.M."/>
            <person name="Mascher T."/>
            <person name="Medema M.H."/>
            <person name="Devos D.P."/>
            <person name="Kaster A.-K."/>
            <person name="Ovreas L."/>
            <person name="Rohde M."/>
            <person name="Galperin M.Y."/>
            <person name="Jogler C."/>
        </authorList>
    </citation>
    <scope>NUCLEOTIDE SEQUENCE [LARGE SCALE GENOMIC DNA]</scope>
    <source>
        <strain evidence="3 4">Pla111</strain>
    </source>
</reference>
<feature type="compositionally biased region" description="Polar residues" evidence="1">
    <location>
        <begin position="44"/>
        <end position="54"/>
    </location>
</feature>